<accession>Q30VB6</accession>
<dbReference type="Proteomes" id="UP000002710">
    <property type="component" value="Chromosome"/>
</dbReference>
<comment type="subcellular location">
    <subcellularLocation>
        <location evidence="1">Cell membrane</location>
        <topology evidence="1">Single-pass membrane protein</topology>
    </subcellularLocation>
</comment>
<evidence type="ECO:0000256" key="4">
    <source>
        <dbReference type="ARBA" id="ARBA00022692"/>
    </source>
</evidence>
<evidence type="ECO:0000313" key="11">
    <source>
        <dbReference type="Proteomes" id="UP000002710"/>
    </source>
</evidence>
<proteinExistence type="inferred from homology"/>
<dbReference type="PROSITE" id="PS51123">
    <property type="entry name" value="OMPA_2"/>
    <property type="match status" value="1"/>
</dbReference>
<protein>
    <submittedName>
        <fullName evidence="10">OmpA/MotB domain protein</fullName>
    </submittedName>
</protein>
<keyword evidence="4 8" id="KW-0812">Transmembrane</keyword>
<evidence type="ECO:0000256" key="5">
    <source>
        <dbReference type="ARBA" id="ARBA00022989"/>
    </source>
</evidence>
<dbReference type="Gene3D" id="3.30.1330.60">
    <property type="entry name" value="OmpA-like domain"/>
    <property type="match status" value="1"/>
</dbReference>
<keyword evidence="11" id="KW-1185">Reference proteome</keyword>
<evidence type="ECO:0000256" key="1">
    <source>
        <dbReference type="ARBA" id="ARBA00004162"/>
    </source>
</evidence>
<dbReference type="InterPro" id="IPR006665">
    <property type="entry name" value="OmpA-like"/>
</dbReference>
<name>Q30VB6_OLEA2</name>
<organism evidence="10 11">
    <name type="scientific">Oleidesulfovibrio alaskensis (strain ATCC BAA-1058 / DSM 17464 / G20)</name>
    <name type="common">Desulfovibrio alaskensis</name>
    <dbReference type="NCBI Taxonomy" id="207559"/>
    <lineage>
        <taxon>Bacteria</taxon>
        <taxon>Pseudomonadati</taxon>
        <taxon>Thermodesulfobacteriota</taxon>
        <taxon>Desulfovibrionia</taxon>
        <taxon>Desulfovibrionales</taxon>
        <taxon>Desulfovibrionaceae</taxon>
        <taxon>Oleidesulfovibrio</taxon>
    </lineage>
</organism>
<evidence type="ECO:0000256" key="8">
    <source>
        <dbReference type="SAM" id="Phobius"/>
    </source>
</evidence>
<keyword evidence="3" id="KW-1003">Cell membrane</keyword>
<dbReference type="PANTHER" id="PTHR30329">
    <property type="entry name" value="STATOR ELEMENT OF FLAGELLAR MOTOR COMPLEX"/>
    <property type="match status" value="1"/>
</dbReference>
<dbReference type="PANTHER" id="PTHR30329:SF21">
    <property type="entry name" value="LIPOPROTEIN YIAD-RELATED"/>
    <property type="match status" value="1"/>
</dbReference>
<feature type="domain" description="OmpA-like" evidence="9">
    <location>
        <begin position="119"/>
        <end position="236"/>
    </location>
</feature>
<evidence type="ECO:0000256" key="2">
    <source>
        <dbReference type="ARBA" id="ARBA00008914"/>
    </source>
</evidence>
<dbReference type="InterPro" id="IPR036737">
    <property type="entry name" value="OmpA-like_sf"/>
</dbReference>
<dbReference type="HOGENOM" id="CLU_016890_0_1_7"/>
<dbReference type="EMBL" id="CP000112">
    <property type="protein sequence ID" value="ABB40380.1"/>
    <property type="molecule type" value="Genomic_DNA"/>
</dbReference>
<keyword evidence="6 7" id="KW-0472">Membrane</keyword>
<dbReference type="SUPFAM" id="SSF103088">
    <property type="entry name" value="OmpA-like"/>
    <property type="match status" value="1"/>
</dbReference>
<evidence type="ECO:0000259" key="9">
    <source>
        <dbReference type="PROSITE" id="PS51123"/>
    </source>
</evidence>
<dbReference type="eggNOG" id="COG1360">
    <property type="taxonomic scope" value="Bacteria"/>
</dbReference>
<dbReference type="GO" id="GO:0005886">
    <property type="term" value="C:plasma membrane"/>
    <property type="evidence" value="ECO:0007669"/>
    <property type="project" value="UniProtKB-SubCell"/>
</dbReference>
<dbReference type="AlphaFoldDB" id="Q30VB6"/>
<sequence>MAREKKPPEEEGVPMWLVTFSDLVTLLLTFFVLLLSMASMDQVLLSRINPYSSSFSIMGSMSPGRIPQRILMVMELLESPRDVMQKPERLKDLLWPEDMLPPEVDTATLDENLRIMQDPQGLAIVLTDGVLFRPGSWELTAPARKLLAPLADVLEYSSADVTISGHTDDSPASGVDNYDLSGRRAMAVLDFFLESGLGAERFSVSGYGPDKPLESNATPQGRAQNRRVEILLKTTQWLGRYS</sequence>
<dbReference type="KEGG" id="dde:Dde_3587"/>
<evidence type="ECO:0000256" key="7">
    <source>
        <dbReference type="PROSITE-ProRule" id="PRU00473"/>
    </source>
</evidence>
<evidence type="ECO:0000256" key="6">
    <source>
        <dbReference type="ARBA" id="ARBA00023136"/>
    </source>
</evidence>
<evidence type="ECO:0000313" key="10">
    <source>
        <dbReference type="EMBL" id="ABB40380.1"/>
    </source>
</evidence>
<dbReference type="Pfam" id="PF13677">
    <property type="entry name" value="MotB_plug"/>
    <property type="match status" value="1"/>
</dbReference>
<dbReference type="InterPro" id="IPR050330">
    <property type="entry name" value="Bact_OuterMem_StrucFunc"/>
</dbReference>
<comment type="similarity">
    <text evidence="2">Belongs to the MotB family.</text>
</comment>
<dbReference type="STRING" id="207559.Dde_3587"/>
<keyword evidence="5 8" id="KW-1133">Transmembrane helix</keyword>
<dbReference type="InterPro" id="IPR025713">
    <property type="entry name" value="MotB-like_N_dom"/>
</dbReference>
<gene>
    <name evidence="10" type="ordered locus">Dde_3587</name>
</gene>
<feature type="transmembrane region" description="Helical" evidence="8">
    <location>
        <begin position="15"/>
        <end position="38"/>
    </location>
</feature>
<evidence type="ECO:0000256" key="3">
    <source>
        <dbReference type="ARBA" id="ARBA00022475"/>
    </source>
</evidence>
<reference evidence="10 11" key="1">
    <citation type="journal article" date="2011" name="J. Bacteriol.">
        <title>Complete genome sequence and updated annotation of Desulfovibrio alaskensis G20.</title>
        <authorList>
            <person name="Hauser L.J."/>
            <person name="Land M.L."/>
            <person name="Brown S.D."/>
            <person name="Larimer F."/>
            <person name="Keller K.L."/>
            <person name="Rapp-Giles B.J."/>
            <person name="Price M.N."/>
            <person name="Lin M."/>
            <person name="Bruce D.C."/>
            <person name="Detter J.C."/>
            <person name="Tapia R."/>
            <person name="Han C.S."/>
            <person name="Goodwin L.A."/>
            <person name="Cheng J.F."/>
            <person name="Pitluck S."/>
            <person name="Copeland A."/>
            <person name="Lucas S."/>
            <person name="Nolan M."/>
            <person name="Lapidus A.L."/>
            <person name="Palumbo A.V."/>
            <person name="Wall J.D."/>
        </authorList>
    </citation>
    <scope>NUCLEOTIDE SEQUENCE [LARGE SCALE GENOMIC DNA]</scope>
    <source>
        <strain evidence="11">ATCC BAA 1058 / DSM 17464 / G20</strain>
    </source>
</reference>
<dbReference type="RefSeq" id="WP_011369262.1">
    <property type="nucleotide sequence ID" value="NC_007519.1"/>
</dbReference>
<dbReference type="Pfam" id="PF00691">
    <property type="entry name" value="OmpA"/>
    <property type="match status" value="1"/>
</dbReference>
<dbReference type="CDD" id="cd07185">
    <property type="entry name" value="OmpA_C-like"/>
    <property type="match status" value="1"/>
</dbReference>